<keyword evidence="2" id="KW-1185">Reference proteome</keyword>
<evidence type="ECO:0000256" key="1">
    <source>
        <dbReference type="SAM" id="SignalP"/>
    </source>
</evidence>
<dbReference type="WBParaSite" id="ACRNAN_scaffold2742.g22079.t1">
    <property type="protein sequence ID" value="ACRNAN_scaffold2742.g22079.t1"/>
    <property type="gene ID" value="ACRNAN_scaffold2742.g22079"/>
</dbReference>
<feature type="signal peptide" evidence="1">
    <location>
        <begin position="1"/>
        <end position="16"/>
    </location>
</feature>
<organism evidence="2 3">
    <name type="scientific">Acrobeloides nanus</name>
    <dbReference type="NCBI Taxonomy" id="290746"/>
    <lineage>
        <taxon>Eukaryota</taxon>
        <taxon>Metazoa</taxon>
        <taxon>Ecdysozoa</taxon>
        <taxon>Nematoda</taxon>
        <taxon>Chromadorea</taxon>
        <taxon>Rhabditida</taxon>
        <taxon>Tylenchina</taxon>
        <taxon>Cephalobomorpha</taxon>
        <taxon>Cephaloboidea</taxon>
        <taxon>Cephalobidae</taxon>
        <taxon>Acrobeloides</taxon>
    </lineage>
</organism>
<keyword evidence="1" id="KW-0732">Signal</keyword>
<name>A0A914DHU8_9BILA</name>
<evidence type="ECO:0000313" key="2">
    <source>
        <dbReference type="Proteomes" id="UP000887540"/>
    </source>
</evidence>
<accession>A0A914DHU8</accession>
<proteinExistence type="predicted"/>
<protein>
    <submittedName>
        <fullName evidence="3">Uncharacterized protein</fullName>
    </submittedName>
</protein>
<evidence type="ECO:0000313" key="3">
    <source>
        <dbReference type="WBParaSite" id="ACRNAN_scaffold2742.g22079.t1"/>
    </source>
</evidence>
<sequence>MFCIVLISSLLAISLAAPVDPVKRQTCPCSPLTLYSPGDVQVAATTPTATYSGDCLTVTVTCPLIPGGGIDMKANCPTPLDEVTYGQNDPVTATFQCTNGNYQLSSTNPDVGTPQGLVATSICCSA</sequence>
<feature type="chain" id="PRO_5037433007" evidence="1">
    <location>
        <begin position="17"/>
        <end position="126"/>
    </location>
</feature>
<reference evidence="3" key="1">
    <citation type="submission" date="2022-11" db="UniProtKB">
        <authorList>
            <consortium name="WormBaseParasite"/>
        </authorList>
    </citation>
    <scope>IDENTIFICATION</scope>
</reference>
<dbReference type="Proteomes" id="UP000887540">
    <property type="component" value="Unplaced"/>
</dbReference>
<dbReference type="AlphaFoldDB" id="A0A914DHU8"/>